<evidence type="ECO:0000313" key="3">
    <source>
        <dbReference type="Proteomes" id="UP000029079"/>
    </source>
</evidence>
<reference evidence="3" key="2">
    <citation type="submission" date="2014-08" db="EMBL/GenBank/DDBJ databases">
        <title>Complete genome of Weissella ceti strain WS74 isolated from diseased rainbow trout in Brazil.</title>
        <authorList>
            <person name="Figueiredo H.C.P."/>
            <person name="Leal C.A.G."/>
            <person name="Pereira F.L."/>
            <person name="Soares S.C."/>
            <person name="Dorella F.A."/>
            <person name="Carvalho A.F."/>
            <person name="Azevedo V.A.C."/>
        </authorList>
    </citation>
    <scope>NUCLEOTIDE SEQUENCE [LARGE SCALE GENOMIC DNA]</scope>
    <source>
        <strain evidence="3">WS74</strain>
    </source>
</reference>
<gene>
    <name evidence="2" type="ORF">WS74_0803</name>
</gene>
<dbReference type="EMBL" id="CP009223">
    <property type="protein sequence ID" value="AIM63055.1"/>
    <property type="molecule type" value="Genomic_DNA"/>
</dbReference>
<proteinExistence type="predicted"/>
<dbReference type="KEGG" id="wct:WS74_0803"/>
<sequence>MIAIGPILGAICCILAYQLKKHGIQLPLVWRGVYCFGVGIVVIAMFWTPGQGVQNIGFVPAGLFFMLGLVYEVKAWLNKRNS</sequence>
<keyword evidence="1" id="KW-0472">Membrane</keyword>
<keyword evidence="3" id="KW-1185">Reference proteome</keyword>
<keyword evidence="1" id="KW-0812">Transmembrane</keyword>
<dbReference type="KEGG" id="wce:WS08_0800"/>
<evidence type="ECO:0000313" key="2">
    <source>
        <dbReference type="EMBL" id="AIM63055.1"/>
    </source>
</evidence>
<dbReference type="PATRIC" id="fig|759620.7.peg.825"/>
<organism evidence="2 3">
    <name type="scientific">Weissella ceti</name>
    <dbReference type="NCBI Taxonomy" id="759620"/>
    <lineage>
        <taxon>Bacteria</taxon>
        <taxon>Bacillati</taxon>
        <taxon>Bacillota</taxon>
        <taxon>Bacilli</taxon>
        <taxon>Lactobacillales</taxon>
        <taxon>Lactobacillaceae</taxon>
        <taxon>Weissella</taxon>
    </lineage>
</organism>
<name>A0A075TVZ4_9LACO</name>
<protein>
    <submittedName>
        <fullName evidence="2">Uncharacterized protein</fullName>
    </submittedName>
</protein>
<accession>A0A075TVZ4</accession>
<dbReference type="Proteomes" id="UP000029079">
    <property type="component" value="Chromosome"/>
</dbReference>
<feature type="transmembrane region" description="Helical" evidence="1">
    <location>
        <begin position="53"/>
        <end position="73"/>
    </location>
</feature>
<feature type="transmembrane region" description="Helical" evidence="1">
    <location>
        <begin position="28"/>
        <end position="47"/>
    </location>
</feature>
<keyword evidence="1" id="KW-1133">Transmembrane helix</keyword>
<dbReference type="RefSeq" id="WP_009496366.1">
    <property type="nucleotide sequence ID" value="NZ_CP009223.1"/>
</dbReference>
<dbReference type="AlphaFoldDB" id="A0A075TVZ4"/>
<reference evidence="2 3" key="1">
    <citation type="journal article" date="2014" name="Genome Announc.">
        <title>Complete Genome Sequences of Fish Pathogenic Weissella ceti Strains WS74 and WS105.</title>
        <authorList>
            <person name="Figueiredo H.C."/>
            <person name="Leal C.A."/>
            <person name="Dorella F.A."/>
            <person name="Carvalho A.F."/>
            <person name="Soares S.C."/>
            <person name="Pereira F.L."/>
            <person name="Azevedo V.A."/>
        </authorList>
    </citation>
    <scope>NUCLEOTIDE SEQUENCE [LARGE SCALE GENOMIC DNA]</scope>
    <source>
        <strain evidence="2 3">WS74</strain>
    </source>
</reference>
<evidence type="ECO:0000256" key="1">
    <source>
        <dbReference type="SAM" id="Phobius"/>
    </source>
</evidence>
<dbReference type="KEGG" id="wci:WS105_0864"/>